<feature type="compositionally biased region" description="Basic residues" evidence="8">
    <location>
        <begin position="972"/>
        <end position="986"/>
    </location>
</feature>
<evidence type="ECO:0000313" key="11">
    <source>
        <dbReference type="EMBL" id="CAI2364187.1"/>
    </source>
</evidence>
<gene>
    <name evidence="11" type="ORF">ECRASSUSDP1_LOCUS5530</name>
</gene>
<dbReference type="SMART" id="SM00220">
    <property type="entry name" value="S_TKc"/>
    <property type="match status" value="1"/>
</dbReference>
<feature type="compositionally biased region" description="Basic residues" evidence="8">
    <location>
        <begin position="897"/>
        <end position="910"/>
    </location>
</feature>
<dbReference type="InterPro" id="IPR011009">
    <property type="entry name" value="Kinase-like_dom_sf"/>
</dbReference>
<feature type="domain" description="AGC-kinase C-terminal" evidence="10">
    <location>
        <begin position="506"/>
        <end position="569"/>
    </location>
</feature>
<feature type="region of interest" description="Disordered" evidence="8">
    <location>
        <begin position="889"/>
        <end position="915"/>
    </location>
</feature>
<proteinExistence type="predicted"/>
<dbReference type="InterPro" id="IPR008271">
    <property type="entry name" value="Ser/Thr_kinase_AS"/>
</dbReference>
<dbReference type="InterPro" id="IPR000961">
    <property type="entry name" value="AGC-kinase_C"/>
</dbReference>
<reference evidence="11" key="1">
    <citation type="submission" date="2023-07" db="EMBL/GenBank/DDBJ databases">
        <authorList>
            <consortium name="AG Swart"/>
            <person name="Singh M."/>
            <person name="Singh A."/>
            <person name="Seah K."/>
            <person name="Emmerich C."/>
        </authorList>
    </citation>
    <scope>NUCLEOTIDE SEQUENCE</scope>
    <source>
        <strain evidence="11">DP1</strain>
    </source>
</reference>
<dbReference type="Proteomes" id="UP001295684">
    <property type="component" value="Unassembled WGS sequence"/>
</dbReference>
<dbReference type="Pfam" id="PF00069">
    <property type="entry name" value="Pkinase"/>
    <property type="match status" value="1"/>
</dbReference>
<organism evidence="11 12">
    <name type="scientific">Euplotes crassus</name>
    <dbReference type="NCBI Taxonomy" id="5936"/>
    <lineage>
        <taxon>Eukaryota</taxon>
        <taxon>Sar</taxon>
        <taxon>Alveolata</taxon>
        <taxon>Ciliophora</taxon>
        <taxon>Intramacronucleata</taxon>
        <taxon>Spirotrichea</taxon>
        <taxon>Hypotrichia</taxon>
        <taxon>Euplotida</taxon>
        <taxon>Euplotidae</taxon>
        <taxon>Moneuplotes</taxon>
    </lineage>
</organism>
<evidence type="ECO:0000256" key="1">
    <source>
        <dbReference type="ARBA" id="ARBA00022527"/>
    </source>
</evidence>
<dbReference type="PROSITE" id="PS51285">
    <property type="entry name" value="AGC_KINASE_CTER"/>
    <property type="match status" value="1"/>
</dbReference>
<dbReference type="PROSITE" id="PS00107">
    <property type="entry name" value="PROTEIN_KINASE_ATP"/>
    <property type="match status" value="1"/>
</dbReference>
<comment type="caution">
    <text evidence="11">The sequence shown here is derived from an EMBL/GenBank/DDBJ whole genome shotgun (WGS) entry which is preliminary data.</text>
</comment>
<dbReference type="PROSITE" id="PS00108">
    <property type="entry name" value="PROTEIN_KINASE_ST"/>
    <property type="match status" value="1"/>
</dbReference>
<accession>A0AAD1X9Z0</accession>
<evidence type="ECO:0000256" key="3">
    <source>
        <dbReference type="ARBA" id="ARBA00022679"/>
    </source>
</evidence>
<dbReference type="AlphaFoldDB" id="A0AAD1X9Z0"/>
<dbReference type="Gene3D" id="3.30.200.20">
    <property type="entry name" value="Phosphorylase Kinase, domain 1"/>
    <property type="match status" value="1"/>
</dbReference>
<dbReference type="InterPro" id="IPR000719">
    <property type="entry name" value="Prot_kinase_dom"/>
</dbReference>
<dbReference type="InterPro" id="IPR017441">
    <property type="entry name" value="Protein_kinase_ATP_BS"/>
</dbReference>
<dbReference type="GO" id="GO:0005524">
    <property type="term" value="F:ATP binding"/>
    <property type="evidence" value="ECO:0007669"/>
    <property type="project" value="UniProtKB-UniRule"/>
</dbReference>
<dbReference type="PANTHER" id="PTHR24351">
    <property type="entry name" value="RIBOSOMAL PROTEIN S6 KINASE"/>
    <property type="match status" value="1"/>
</dbReference>
<dbReference type="Gene3D" id="1.10.510.10">
    <property type="entry name" value="Transferase(Phosphotransferase) domain 1"/>
    <property type="match status" value="1"/>
</dbReference>
<feature type="domain" description="Protein kinase" evidence="9">
    <location>
        <begin position="250"/>
        <end position="505"/>
    </location>
</feature>
<keyword evidence="6 7" id="KW-0067">ATP-binding</keyword>
<evidence type="ECO:0000256" key="6">
    <source>
        <dbReference type="ARBA" id="ARBA00022840"/>
    </source>
</evidence>
<evidence type="ECO:0000256" key="2">
    <source>
        <dbReference type="ARBA" id="ARBA00022553"/>
    </source>
</evidence>
<keyword evidence="12" id="KW-1185">Reference proteome</keyword>
<evidence type="ECO:0000259" key="9">
    <source>
        <dbReference type="PROSITE" id="PS50011"/>
    </source>
</evidence>
<evidence type="ECO:0000256" key="7">
    <source>
        <dbReference type="PROSITE-ProRule" id="PRU10141"/>
    </source>
</evidence>
<evidence type="ECO:0000313" key="12">
    <source>
        <dbReference type="Proteomes" id="UP001295684"/>
    </source>
</evidence>
<dbReference type="GO" id="GO:0004674">
    <property type="term" value="F:protein serine/threonine kinase activity"/>
    <property type="evidence" value="ECO:0007669"/>
    <property type="project" value="UniProtKB-KW"/>
</dbReference>
<evidence type="ECO:0000259" key="10">
    <source>
        <dbReference type="PROSITE" id="PS51285"/>
    </source>
</evidence>
<feature type="binding site" evidence="7">
    <location>
        <position position="279"/>
    </location>
    <ligand>
        <name>ATP</name>
        <dbReference type="ChEBI" id="CHEBI:30616"/>
    </ligand>
</feature>
<feature type="region of interest" description="Disordered" evidence="8">
    <location>
        <begin position="966"/>
        <end position="998"/>
    </location>
</feature>
<dbReference type="InterPro" id="IPR045270">
    <property type="entry name" value="STKc_AGC"/>
</dbReference>
<keyword evidence="2" id="KW-0597">Phosphoprotein</keyword>
<evidence type="ECO:0000256" key="5">
    <source>
        <dbReference type="ARBA" id="ARBA00022777"/>
    </source>
</evidence>
<dbReference type="CDD" id="cd05123">
    <property type="entry name" value="STKc_AGC"/>
    <property type="match status" value="1"/>
</dbReference>
<keyword evidence="4 7" id="KW-0547">Nucleotide-binding</keyword>
<keyword evidence="3" id="KW-0808">Transferase</keyword>
<sequence length="1017" mass="116998">MGNKIPKTYSEFERNLHKKQNNLTAKEHFVQMLKSKGMLNSINCKEDSENLNKEIYKILFSDLNKVKSSKTGFHGASPELSLEALQKKSKITEGEHSGKIFIVKYGDDLPDKAIIVNKKNHEEQKDPHGDGPNELTCGWLISEVIRTYEEYFEKRSESLTSQDTQYCSKLSSYSSPRKDNSQRKLIIGLKVAGEGYNLPIDFYLTQFDLPLSRLPDYLELNAQYSCLNRDHRKFLSELLQEKHKVSIEDFEFLHVIGKGGYSKVVAARKNDSGRIYAIKIMEKTHINSNFISESIVVNERNIHFMFTNDPFFIDIYWAFQDKDHYYLVTEMCIGGSLYNLLSTHDPLDENLIRFYASQILIMIKRMHDKNIIYRDLKPENILIDSSGYLKLADFGLAKIVSSLDKLNDTFCGSPEYMAPEMLLGDSHNLTLDFYTFGCLLHEMVSAFPPHYSRNREEMNNKIMLNSANLNFDCSKELKQLINWCLHKNRDLRPQSVEKLCDHAFFKGVDWAEIEARNTKAPWIPSLINHFNPKFTDIKIVNNTICEDAKADENFNSRTSVRIEREDCNETIKLLQEESKDKENEFSKLLDYINGSALLKEVYASNNIRTPKRARENTAGFEIENLPLEEVYFRKYFIDMFKKSKKQKLEGLDGSLNTIKESDSSLEVSKCKEYDEKYLDGTVSEIQEAPIMKIQSFDEVKQRTTSFDSEVDPQEFELESFDESLSEEDDLDNNFGPHIDQLHEIEQKNFESTSYLTPLIEPRELETPKIKVPLGNIFEEEYSKEEEGYTLIKIQEAASENYDSSQIMVQKLSPKYEGKHNLSPNNSYEDSPIINIIPAVEQPALKIQRSAQGIESVRISESFGDATENLFLTPLKESKTLFYVNDLSSVESSTSPHSNKKRVSPRKKKVKNSSTVSSTIQSVFDRDSLIPAYGIPSNRSGFHRINNQSEVIQGQYQKLNKFLTESTHSKNTSIKKKKSKKFKKKVVRCPSPVKSSDSNPFDSVLLTSLIKTMRLSEK</sequence>
<name>A0AAD1X9Z0_EUPCR</name>
<evidence type="ECO:0000256" key="4">
    <source>
        <dbReference type="ARBA" id="ARBA00022741"/>
    </source>
</evidence>
<keyword evidence="1" id="KW-0723">Serine/threonine-protein kinase</keyword>
<evidence type="ECO:0000256" key="8">
    <source>
        <dbReference type="SAM" id="MobiDB-lite"/>
    </source>
</evidence>
<dbReference type="SUPFAM" id="SSF56112">
    <property type="entry name" value="Protein kinase-like (PK-like)"/>
    <property type="match status" value="1"/>
</dbReference>
<keyword evidence="5" id="KW-0418">Kinase</keyword>
<dbReference type="PROSITE" id="PS50011">
    <property type="entry name" value="PROTEIN_KINASE_DOM"/>
    <property type="match status" value="1"/>
</dbReference>
<protein>
    <submittedName>
        <fullName evidence="11">Uncharacterized protein</fullName>
    </submittedName>
</protein>
<dbReference type="EMBL" id="CAMPGE010005336">
    <property type="protein sequence ID" value="CAI2364187.1"/>
    <property type="molecule type" value="Genomic_DNA"/>
</dbReference>